<dbReference type="GeneID" id="18912332"/>
<dbReference type="AlphaFoldDB" id="K5WHP5"/>
<name>K5WHP5_PHACS</name>
<dbReference type="EMBL" id="JH930469">
    <property type="protein sequence ID" value="EKM58850.1"/>
    <property type="molecule type" value="Genomic_DNA"/>
</dbReference>
<dbReference type="GO" id="GO:0004497">
    <property type="term" value="F:monooxygenase activity"/>
    <property type="evidence" value="ECO:0007669"/>
    <property type="project" value="InterPro"/>
</dbReference>
<proteinExistence type="predicted"/>
<evidence type="ECO:0008006" key="3">
    <source>
        <dbReference type="Google" id="ProtNLM"/>
    </source>
</evidence>
<dbReference type="GO" id="GO:0016705">
    <property type="term" value="F:oxidoreductase activity, acting on paired donors, with incorporation or reduction of molecular oxygen"/>
    <property type="evidence" value="ECO:0007669"/>
    <property type="project" value="InterPro"/>
</dbReference>
<dbReference type="InterPro" id="IPR001128">
    <property type="entry name" value="Cyt_P450"/>
</dbReference>
<dbReference type="InParanoid" id="K5WHP5"/>
<dbReference type="GO" id="GO:0020037">
    <property type="term" value="F:heme binding"/>
    <property type="evidence" value="ECO:0007669"/>
    <property type="project" value="InterPro"/>
</dbReference>
<organism evidence="1 2">
    <name type="scientific">Phanerochaete carnosa (strain HHB-10118-sp)</name>
    <name type="common">White-rot fungus</name>
    <name type="synonym">Peniophora carnosa</name>
    <dbReference type="NCBI Taxonomy" id="650164"/>
    <lineage>
        <taxon>Eukaryota</taxon>
        <taxon>Fungi</taxon>
        <taxon>Dikarya</taxon>
        <taxon>Basidiomycota</taxon>
        <taxon>Agaricomycotina</taxon>
        <taxon>Agaricomycetes</taxon>
        <taxon>Polyporales</taxon>
        <taxon>Phanerochaetaceae</taxon>
        <taxon>Phanerochaete</taxon>
    </lineage>
</organism>
<gene>
    <name evidence="1" type="ORF">PHACADRAFT_205085</name>
</gene>
<dbReference type="Gene3D" id="1.10.630.10">
    <property type="entry name" value="Cytochrome P450"/>
    <property type="match status" value="1"/>
</dbReference>
<dbReference type="RefSeq" id="XP_007391442.1">
    <property type="nucleotide sequence ID" value="XM_007391380.1"/>
</dbReference>
<dbReference type="Pfam" id="PF00067">
    <property type="entry name" value="p450"/>
    <property type="match status" value="1"/>
</dbReference>
<evidence type="ECO:0000313" key="1">
    <source>
        <dbReference type="EMBL" id="EKM58850.1"/>
    </source>
</evidence>
<sequence length="83" mass="9001">MCVRAHEPKIQQFLGGGRSCIGFKFSRLEMKVVLAILLSSFRFSLAKGESASIFWNRSGVAYPTAGPNGKKPNLPLTVEVSDG</sequence>
<dbReference type="GO" id="GO:0005506">
    <property type="term" value="F:iron ion binding"/>
    <property type="evidence" value="ECO:0007669"/>
    <property type="project" value="InterPro"/>
</dbReference>
<dbReference type="OrthoDB" id="1470350at2759"/>
<evidence type="ECO:0000313" key="2">
    <source>
        <dbReference type="Proteomes" id="UP000008370"/>
    </source>
</evidence>
<reference evidence="1 2" key="1">
    <citation type="journal article" date="2012" name="BMC Genomics">
        <title>Comparative genomics of the white-rot fungi, Phanerochaete carnosa and P. chrysosporium, to elucidate the genetic basis of the distinct wood types they colonize.</title>
        <authorList>
            <person name="Suzuki H."/>
            <person name="MacDonald J."/>
            <person name="Syed K."/>
            <person name="Salamov A."/>
            <person name="Hori C."/>
            <person name="Aerts A."/>
            <person name="Henrissat B."/>
            <person name="Wiebenga A."/>
            <person name="vanKuyk P.A."/>
            <person name="Barry K."/>
            <person name="Lindquist E."/>
            <person name="LaButti K."/>
            <person name="Lapidus A."/>
            <person name="Lucas S."/>
            <person name="Coutinho P."/>
            <person name="Gong Y."/>
            <person name="Samejima M."/>
            <person name="Mahadevan R."/>
            <person name="Abou-Zaid M."/>
            <person name="de Vries R.P."/>
            <person name="Igarashi K."/>
            <person name="Yadav J.S."/>
            <person name="Grigoriev I.V."/>
            <person name="Master E.R."/>
        </authorList>
    </citation>
    <scope>NUCLEOTIDE SEQUENCE [LARGE SCALE GENOMIC DNA]</scope>
    <source>
        <strain evidence="1 2">HHB-10118-sp</strain>
    </source>
</reference>
<dbReference type="InterPro" id="IPR036396">
    <property type="entry name" value="Cyt_P450_sf"/>
</dbReference>
<accession>K5WHP5</accession>
<dbReference type="KEGG" id="pco:PHACADRAFT_205085"/>
<dbReference type="HOGENOM" id="CLU_001570_5_11_1"/>
<dbReference type="SUPFAM" id="SSF48264">
    <property type="entry name" value="Cytochrome P450"/>
    <property type="match status" value="1"/>
</dbReference>
<dbReference type="Proteomes" id="UP000008370">
    <property type="component" value="Unassembled WGS sequence"/>
</dbReference>
<protein>
    <recommendedName>
        <fullName evidence="3">Cytochrome P450</fullName>
    </recommendedName>
</protein>
<keyword evidence="2" id="KW-1185">Reference proteome</keyword>